<dbReference type="AlphaFoldDB" id="A0AAD7F694"/>
<comment type="caution">
    <text evidence="2">The sequence shown here is derived from an EMBL/GenBank/DDBJ whole genome shotgun (WGS) entry which is preliminary data.</text>
</comment>
<protein>
    <submittedName>
        <fullName evidence="2">Uncharacterized protein</fullName>
    </submittedName>
</protein>
<name>A0AAD7F694_9AGAR</name>
<dbReference type="EMBL" id="JARKIF010000109">
    <property type="protein sequence ID" value="KAJ7604327.1"/>
    <property type="molecule type" value="Genomic_DNA"/>
</dbReference>
<evidence type="ECO:0000313" key="3">
    <source>
        <dbReference type="Proteomes" id="UP001221142"/>
    </source>
</evidence>
<evidence type="ECO:0000313" key="2">
    <source>
        <dbReference type="EMBL" id="KAJ7604327.1"/>
    </source>
</evidence>
<proteinExistence type="predicted"/>
<feature type="compositionally biased region" description="Low complexity" evidence="1">
    <location>
        <begin position="230"/>
        <end position="260"/>
    </location>
</feature>
<evidence type="ECO:0000256" key="1">
    <source>
        <dbReference type="SAM" id="MobiDB-lite"/>
    </source>
</evidence>
<reference evidence="2" key="1">
    <citation type="submission" date="2023-03" db="EMBL/GenBank/DDBJ databases">
        <title>Massive genome expansion in bonnet fungi (Mycena s.s.) driven by repeated elements and novel gene families across ecological guilds.</title>
        <authorList>
            <consortium name="Lawrence Berkeley National Laboratory"/>
            <person name="Harder C.B."/>
            <person name="Miyauchi S."/>
            <person name="Viragh M."/>
            <person name="Kuo A."/>
            <person name="Thoen E."/>
            <person name="Andreopoulos B."/>
            <person name="Lu D."/>
            <person name="Skrede I."/>
            <person name="Drula E."/>
            <person name="Henrissat B."/>
            <person name="Morin E."/>
            <person name="Kohler A."/>
            <person name="Barry K."/>
            <person name="LaButti K."/>
            <person name="Morin E."/>
            <person name="Salamov A."/>
            <person name="Lipzen A."/>
            <person name="Mereny Z."/>
            <person name="Hegedus B."/>
            <person name="Baldrian P."/>
            <person name="Stursova M."/>
            <person name="Weitz H."/>
            <person name="Taylor A."/>
            <person name="Grigoriev I.V."/>
            <person name="Nagy L.G."/>
            <person name="Martin F."/>
            <person name="Kauserud H."/>
        </authorList>
    </citation>
    <scope>NUCLEOTIDE SEQUENCE</scope>
    <source>
        <strain evidence="2">9284</strain>
    </source>
</reference>
<feature type="region of interest" description="Disordered" evidence="1">
    <location>
        <begin position="217"/>
        <end position="294"/>
    </location>
</feature>
<keyword evidence="3" id="KW-1185">Reference proteome</keyword>
<dbReference type="Proteomes" id="UP001221142">
    <property type="component" value="Unassembled WGS sequence"/>
</dbReference>
<accession>A0AAD7F694</accession>
<organism evidence="2 3">
    <name type="scientific">Roridomyces roridus</name>
    <dbReference type="NCBI Taxonomy" id="1738132"/>
    <lineage>
        <taxon>Eukaryota</taxon>
        <taxon>Fungi</taxon>
        <taxon>Dikarya</taxon>
        <taxon>Basidiomycota</taxon>
        <taxon>Agaricomycotina</taxon>
        <taxon>Agaricomycetes</taxon>
        <taxon>Agaricomycetidae</taxon>
        <taxon>Agaricales</taxon>
        <taxon>Marasmiineae</taxon>
        <taxon>Mycenaceae</taxon>
        <taxon>Roridomyces</taxon>
    </lineage>
</organism>
<gene>
    <name evidence="2" type="ORF">FB45DRAFT_1043914</name>
</gene>
<sequence length="360" mass="40034">MPKESSPPRSLKIRSRHFWAEVHRCKLARQQRQQRSIHEDFHHTIGYEQNPIYMFTPPRDIPLVTTFLANGTAVTTGLDGPVRRKPAAAHPITLPADVVRRRAQAQALRDAQVSADAKLLALLKEGPEGRRKRRCTLPNPYHCDVPLRLDPKEKEDKSLPRYLLVGKPCKLAGAYQSWPTADSLQKANHKTMTLKRYETWDRERLESAWHAACERGEHDWHPGVPKVSVTPSRPTAHTPSTPSSSRRVPPTPQSAPSTPSSRRHREGQQAPILVSPRTHRSPAPTPARASSPPVMAVRIAPGVGDIFHDAEEAQEEYLEQVRQGKSPVLGVRSSLSAAMAFVGATAEWGSDSEVDASPFE</sequence>